<dbReference type="KEGG" id="rge:RGE_30400"/>
<feature type="domain" description="Gp5/Type VI secretion system Vgr protein OB-fold" evidence="3">
    <location>
        <begin position="468"/>
        <end position="519"/>
    </location>
</feature>
<keyword evidence="7" id="KW-1185">Reference proteome</keyword>
<sequence length="855" mass="88679">MTALSQHGRLARLQTALGADCLVVHEACVWEAVGPCPDAGLAAPARQLPWLPWAEDEVQPAVGFRIELVALADDRGLDLAGLHGTPARLDLQTAAGLRPWHGHVREAGWLGGDGGLARVRLLIEPWIAWLHDEQHAEVFHEASVVEIVDRVLGRPRAGGDPAPAWRWALADAARLPRRGRCVQAHESDLGFVERLLLDEGLSHWFEHEADAEAPGGGRHRLVIADHAGAFAPGACVRYAPGGTGPQEDTLARWSREQRLGTGRLRWASRDDRRVDLRPVAAGDEVWPGLEAVDVADGYAYPTREDGARRAAARLEALAYDAMRCRASGGWRDAAAGACFTLTGHPLHDGSDAARDRFVVSAVRHELRNDVAAGPMPSGTPGTPGAAAGPGHRCELVARPAGLAPRCVPRDGQGRPELRLAPEADAPGLGSALVVGDGAPVATDRDHRVLLRFHWEQARDDGAAPATGDAASTAGRWVRVATPVAGDGWGGVNPPRAGQEALLGFVAARHDRPLVLGTLYCSAGHEDEADAFTATARPPWRPDAGTPSPGPALGGTLSGWRTRELHGGGAAGGRGNQLVFDDSPGAERVELGSDEAATRLQLGHLREQQDGRPLAPRGAGLDLRSEAWGALRAGGGLLLSSHARPGSQHEGRQLDAAEALARLQAAQRMAAPDAPAGGGTTPALDALCARLEAAAKAPGWSCPDLLLAAPEGVFVASAGDTMQACDGDSEAFAQRLQQLAGRHLGLVAGGELRLQAAGDGGGSVLPTLCLHAADGPATVRAGAGATVQAHGDVRIASCEATLDVRGAQSIRLGAAGASLCIDGHGITLAAPGMVLIGGGPVRMDAGRSVAADTPPT</sequence>
<dbReference type="HOGENOM" id="CLU_004121_1_6_4"/>
<dbReference type="AlphaFoldDB" id="I0HTP2"/>
<dbReference type="Gene3D" id="2.40.50.230">
    <property type="entry name" value="Gp5 N-terminal domain"/>
    <property type="match status" value="1"/>
</dbReference>
<evidence type="ECO:0000256" key="1">
    <source>
        <dbReference type="ARBA" id="ARBA00005558"/>
    </source>
</evidence>
<evidence type="ECO:0000313" key="7">
    <source>
        <dbReference type="Proteomes" id="UP000007883"/>
    </source>
</evidence>
<dbReference type="InterPro" id="IPR028244">
    <property type="entry name" value="T6SS_Rhs_Vgr_dom"/>
</dbReference>
<feature type="region of interest" description="Disordered" evidence="2">
    <location>
        <begin position="370"/>
        <end position="389"/>
    </location>
</feature>
<dbReference type="eggNOG" id="COG4253">
    <property type="taxonomic scope" value="Bacteria"/>
</dbReference>
<evidence type="ECO:0000259" key="3">
    <source>
        <dbReference type="Pfam" id="PF04717"/>
    </source>
</evidence>
<dbReference type="InterPro" id="IPR006531">
    <property type="entry name" value="Gp5/Vgr_OB"/>
</dbReference>
<dbReference type="eggNOG" id="COG3501">
    <property type="taxonomic scope" value="Bacteria"/>
</dbReference>
<dbReference type="Pfam" id="PF04717">
    <property type="entry name" value="Phage_base_V"/>
    <property type="match status" value="1"/>
</dbReference>
<feature type="domain" description="DUF2345" evidence="4">
    <location>
        <begin position="693"/>
        <end position="838"/>
    </location>
</feature>
<dbReference type="Pfam" id="PF10106">
    <property type="entry name" value="DUF2345"/>
    <property type="match status" value="1"/>
</dbReference>
<evidence type="ECO:0000259" key="5">
    <source>
        <dbReference type="Pfam" id="PF13296"/>
    </source>
</evidence>
<dbReference type="Gene3D" id="4.10.220.110">
    <property type="match status" value="1"/>
</dbReference>
<accession>I0HTP2</accession>
<dbReference type="SUPFAM" id="SSF69255">
    <property type="entry name" value="gp5 N-terminal domain-like"/>
    <property type="match status" value="1"/>
</dbReference>
<dbReference type="NCBIfam" id="TIGR01646">
    <property type="entry name" value="vgr_GE"/>
    <property type="match status" value="1"/>
</dbReference>
<feature type="domain" description="Putative type VI secretion system Rhs element associated Vgr" evidence="5">
    <location>
        <begin position="570"/>
        <end position="669"/>
    </location>
</feature>
<protein>
    <recommendedName>
        <fullName evidence="8">Rhs element Vgr protein</fullName>
    </recommendedName>
</protein>
<dbReference type="Pfam" id="PF13296">
    <property type="entry name" value="T6SS_Vgr"/>
    <property type="match status" value="1"/>
</dbReference>
<reference evidence="6 7" key="1">
    <citation type="journal article" date="2012" name="J. Bacteriol.">
        <title>Complete genome sequence of phototrophic betaproteobacterium Rubrivivax gelatinosus IL144.</title>
        <authorList>
            <person name="Nagashima S."/>
            <person name="Kamimura A."/>
            <person name="Shimizu T."/>
            <person name="Nakamura-isaki S."/>
            <person name="Aono E."/>
            <person name="Sakamoto K."/>
            <person name="Ichikawa N."/>
            <person name="Nakazawa H."/>
            <person name="Sekine M."/>
            <person name="Yamazaki S."/>
            <person name="Fujita N."/>
            <person name="Shimada K."/>
            <person name="Hanada S."/>
            <person name="Nagashima K.V.P."/>
        </authorList>
    </citation>
    <scope>NUCLEOTIDE SEQUENCE [LARGE SCALE GENOMIC DNA]</scope>
    <source>
        <strain evidence="7">NBRC 100245 / IL144</strain>
    </source>
</reference>
<comment type="similarity">
    <text evidence="1">Belongs to the VgrG protein family.</text>
</comment>
<evidence type="ECO:0000313" key="6">
    <source>
        <dbReference type="EMBL" id="BAL96379.1"/>
    </source>
</evidence>
<proteinExistence type="inferred from homology"/>
<organism evidence="6 7">
    <name type="scientific">Rubrivivax gelatinosus (strain NBRC 100245 / IL144)</name>
    <dbReference type="NCBI Taxonomy" id="983917"/>
    <lineage>
        <taxon>Bacteria</taxon>
        <taxon>Pseudomonadati</taxon>
        <taxon>Pseudomonadota</taxon>
        <taxon>Betaproteobacteria</taxon>
        <taxon>Burkholderiales</taxon>
        <taxon>Sphaerotilaceae</taxon>
        <taxon>Rubrivivax</taxon>
    </lineage>
</organism>
<feature type="region of interest" description="Disordered" evidence="2">
    <location>
        <begin position="535"/>
        <end position="581"/>
    </location>
</feature>
<dbReference type="InterPro" id="IPR017847">
    <property type="entry name" value="T6SS_RhsGE_Vgr_subset"/>
</dbReference>
<dbReference type="InterPro" id="IPR018769">
    <property type="entry name" value="VgrG2_DUF2345"/>
</dbReference>
<dbReference type="Gene3D" id="2.30.110.50">
    <property type="match status" value="1"/>
</dbReference>
<dbReference type="InterPro" id="IPR006533">
    <property type="entry name" value="T6SS_Vgr_RhsGE"/>
</dbReference>
<name>I0HTP2_RUBGI</name>
<evidence type="ECO:0000259" key="4">
    <source>
        <dbReference type="Pfam" id="PF10106"/>
    </source>
</evidence>
<dbReference type="PATRIC" id="fig|983917.3.peg.2962"/>
<feature type="compositionally biased region" description="Low complexity" evidence="2">
    <location>
        <begin position="371"/>
        <end position="389"/>
    </location>
</feature>
<evidence type="ECO:0000256" key="2">
    <source>
        <dbReference type="SAM" id="MobiDB-lite"/>
    </source>
</evidence>
<dbReference type="EMBL" id="AP012320">
    <property type="protein sequence ID" value="BAL96379.1"/>
    <property type="molecule type" value="Genomic_DNA"/>
</dbReference>
<gene>
    <name evidence="6" type="ordered locus">RGE_30400</name>
</gene>
<dbReference type="InterPro" id="IPR037026">
    <property type="entry name" value="Vgr_OB-fold_dom_sf"/>
</dbReference>
<dbReference type="Gene3D" id="3.55.50.10">
    <property type="entry name" value="Baseplate protein-like domains"/>
    <property type="match status" value="1"/>
</dbReference>
<dbReference type="Pfam" id="PF05954">
    <property type="entry name" value="Phage_GPD"/>
    <property type="match status" value="1"/>
</dbReference>
<dbReference type="Proteomes" id="UP000007883">
    <property type="component" value="Chromosome"/>
</dbReference>
<dbReference type="STRING" id="983917.RGE_30400"/>
<evidence type="ECO:0008006" key="8">
    <source>
        <dbReference type="Google" id="ProtNLM"/>
    </source>
</evidence>
<dbReference type="RefSeq" id="WP_014429240.1">
    <property type="nucleotide sequence ID" value="NC_017075.1"/>
</dbReference>
<dbReference type="NCBIfam" id="TIGR03361">
    <property type="entry name" value="VI_Rhs_Vgr"/>
    <property type="match status" value="1"/>
</dbReference>
<dbReference type="SUPFAM" id="SSF69279">
    <property type="entry name" value="Phage tail proteins"/>
    <property type="match status" value="2"/>
</dbReference>